<name>A0A0F9H5M9_9ZZZZ</name>
<reference evidence="2" key="1">
    <citation type="journal article" date="2015" name="Nature">
        <title>Complex archaea that bridge the gap between prokaryotes and eukaryotes.</title>
        <authorList>
            <person name="Spang A."/>
            <person name="Saw J.H."/>
            <person name="Jorgensen S.L."/>
            <person name="Zaremba-Niedzwiedzka K."/>
            <person name="Martijn J."/>
            <person name="Lind A.E."/>
            <person name="van Eijk R."/>
            <person name="Schleper C."/>
            <person name="Guy L."/>
            <person name="Ettema T.J."/>
        </authorList>
    </citation>
    <scope>NUCLEOTIDE SEQUENCE</scope>
</reference>
<comment type="caution">
    <text evidence="2">The sequence shown here is derived from an EMBL/GenBank/DDBJ whole genome shotgun (WGS) entry which is preliminary data.</text>
</comment>
<sequence>MARTPEQQAATHLRQAAKKASDSNDPYFLSLG</sequence>
<organism evidence="2">
    <name type="scientific">marine sediment metagenome</name>
    <dbReference type="NCBI Taxonomy" id="412755"/>
    <lineage>
        <taxon>unclassified sequences</taxon>
        <taxon>metagenomes</taxon>
        <taxon>ecological metagenomes</taxon>
    </lineage>
</organism>
<dbReference type="EMBL" id="LAZR01025856">
    <property type="protein sequence ID" value="KKL70587.1"/>
    <property type="molecule type" value="Genomic_DNA"/>
</dbReference>
<gene>
    <name evidence="2" type="ORF">LCGC14_2103450</name>
</gene>
<protein>
    <submittedName>
        <fullName evidence="2">Uncharacterized protein</fullName>
    </submittedName>
</protein>
<feature type="region of interest" description="Disordered" evidence="1">
    <location>
        <begin position="1"/>
        <end position="32"/>
    </location>
</feature>
<evidence type="ECO:0000256" key="1">
    <source>
        <dbReference type="SAM" id="MobiDB-lite"/>
    </source>
</evidence>
<evidence type="ECO:0000313" key="2">
    <source>
        <dbReference type="EMBL" id="KKL70587.1"/>
    </source>
</evidence>
<feature type="non-terminal residue" evidence="2">
    <location>
        <position position="32"/>
    </location>
</feature>
<dbReference type="AlphaFoldDB" id="A0A0F9H5M9"/>
<proteinExistence type="predicted"/>
<accession>A0A0F9H5M9</accession>
<feature type="compositionally biased region" description="Polar residues" evidence="1">
    <location>
        <begin position="1"/>
        <end position="10"/>
    </location>
</feature>